<evidence type="ECO:0000256" key="3">
    <source>
        <dbReference type="ARBA" id="ARBA00023125"/>
    </source>
</evidence>
<dbReference type="PROSITE" id="PS00356">
    <property type="entry name" value="HTH_LACI_1"/>
    <property type="match status" value="1"/>
</dbReference>
<dbReference type="CDD" id="cd01392">
    <property type="entry name" value="HTH_LacI"/>
    <property type="match status" value="1"/>
</dbReference>
<evidence type="ECO:0000256" key="1">
    <source>
        <dbReference type="ARBA" id="ARBA00022491"/>
    </source>
</evidence>
<comment type="caution">
    <text evidence="6">The sequence shown here is derived from an EMBL/GenBank/DDBJ whole genome shotgun (WGS) entry which is preliminary data.</text>
</comment>
<evidence type="ECO:0000256" key="2">
    <source>
        <dbReference type="ARBA" id="ARBA00023015"/>
    </source>
</evidence>
<dbReference type="SUPFAM" id="SSF47413">
    <property type="entry name" value="lambda repressor-like DNA-binding domains"/>
    <property type="match status" value="1"/>
</dbReference>
<gene>
    <name evidence="6" type="primary">ccpA</name>
    <name evidence="6" type="ORF">J40TS1_41070</name>
</gene>
<dbReference type="InterPro" id="IPR000843">
    <property type="entry name" value="HTH_LacI"/>
</dbReference>
<name>A0A919YRQ1_9BACL</name>
<dbReference type="CDD" id="cd06288">
    <property type="entry name" value="PBP1_sucrose_transcription_regulator"/>
    <property type="match status" value="1"/>
</dbReference>
<dbReference type="Gene3D" id="1.10.260.40">
    <property type="entry name" value="lambda repressor-like DNA-binding domains"/>
    <property type="match status" value="1"/>
</dbReference>
<evidence type="ECO:0000256" key="4">
    <source>
        <dbReference type="ARBA" id="ARBA00023163"/>
    </source>
</evidence>
<dbReference type="PANTHER" id="PTHR30146:SF148">
    <property type="entry name" value="HTH-TYPE TRANSCRIPTIONAL REPRESSOR PURR-RELATED"/>
    <property type="match status" value="1"/>
</dbReference>
<dbReference type="GO" id="GO:0003700">
    <property type="term" value="F:DNA-binding transcription factor activity"/>
    <property type="evidence" value="ECO:0007669"/>
    <property type="project" value="TreeGrafter"/>
</dbReference>
<proteinExistence type="predicted"/>
<dbReference type="RefSeq" id="WP_213518944.1">
    <property type="nucleotide sequence ID" value="NZ_BOSE01000009.1"/>
</dbReference>
<evidence type="ECO:0000313" key="6">
    <source>
        <dbReference type="EMBL" id="GIP18465.1"/>
    </source>
</evidence>
<dbReference type="Pfam" id="PF00356">
    <property type="entry name" value="LacI"/>
    <property type="match status" value="1"/>
</dbReference>
<dbReference type="InterPro" id="IPR010982">
    <property type="entry name" value="Lambda_DNA-bd_dom_sf"/>
</dbReference>
<dbReference type="Pfam" id="PF13377">
    <property type="entry name" value="Peripla_BP_3"/>
    <property type="match status" value="1"/>
</dbReference>
<dbReference type="InterPro" id="IPR028082">
    <property type="entry name" value="Peripla_BP_I"/>
</dbReference>
<accession>A0A919YRQ1</accession>
<keyword evidence="3" id="KW-0238">DNA-binding</keyword>
<dbReference type="SMART" id="SM00354">
    <property type="entry name" value="HTH_LACI"/>
    <property type="match status" value="1"/>
</dbReference>
<dbReference type="AlphaFoldDB" id="A0A919YRQ1"/>
<organism evidence="6 7">
    <name type="scientific">Paenibacillus montaniterrae</name>
    <dbReference type="NCBI Taxonomy" id="429341"/>
    <lineage>
        <taxon>Bacteria</taxon>
        <taxon>Bacillati</taxon>
        <taxon>Bacillota</taxon>
        <taxon>Bacilli</taxon>
        <taxon>Bacillales</taxon>
        <taxon>Paenibacillaceae</taxon>
        <taxon>Paenibacillus</taxon>
    </lineage>
</organism>
<feature type="domain" description="HTH lacI-type" evidence="5">
    <location>
        <begin position="4"/>
        <end position="58"/>
    </location>
</feature>
<protein>
    <submittedName>
        <fullName evidence="6">Catabolite control protein A</fullName>
    </submittedName>
</protein>
<dbReference type="InterPro" id="IPR046335">
    <property type="entry name" value="LacI/GalR-like_sensor"/>
</dbReference>
<reference evidence="6" key="1">
    <citation type="submission" date="2021-03" db="EMBL/GenBank/DDBJ databases">
        <title>Antimicrobial resistance genes in bacteria isolated from Japanese honey, and their potential for conferring macrolide and lincosamide resistance in the American foulbrood pathogen Paenibacillus larvae.</title>
        <authorList>
            <person name="Okamoto M."/>
            <person name="Kumagai M."/>
            <person name="Kanamori H."/>
            <person name="Takamatsu D."/>
        </authorList>
    </citation>
    <scope>NUCLEOTIDE SEQUENCE</scope>
    <source>
        <strain evidence="6">J40TS1</strain>
    </source>
</reference>
<dbReference type="GO" id="GO:0000976">
    <property type="term" value="F:transcription cis-regulatory region binding"/>
    <property type="evidence" value="ECO:0007669"/>
    <property type="project" value="TreeGrafter"/>
</dbReference>
<keyword evidence="2" id="KW-0805">Transcription regulation</keyword>
<dbReference type="Gene3D" id="3.40.50.2300">
    <property type="match status" value="2"/>
</dbReference>
<dbReference type="EMBL" id="BOSE01000009">
    <property type="protein sequence ID" value="GIP18465.1"/>
    <property type="molecule type" value="Genomic_DNA"/>
</dbReference>
<keyword evidence="1" id="KW-0678">Repressor</keyword>
<keyword evidence="7" id="KW-1185">Reference proteome</keyword>
<dbReference type="PANTHER" id="PTHR30146">
    <property type="entry name" value="LACI-RELATED TRANSCRIPTIONAL REPRESSOR"/>
    <property type="match status" value="1"/>
</dbReference>
<evidence type="ECO:0000313" key="7">
    <source>
        <dbReference type="Proteomes" id="UP000683139"/>
    </source>
</evidence>
<dbReference type="PROSITE" id="PS50932">
    <property type="entry name" value="HTH_LACI_2"/>
    <property type="match status" value="1"/>
</dbReference>
<sequence length="345" mass="38982">MRRVGMKDIAAKANVSVATVSYVINGTRNVKPQTRERVMKVIEELNYTPNEIAKSLKIKRTNTIGVIAEDVTVFNVPEIIDGIHDYADQHDLHILLTNMRLFKRIGHNYSDMETYRHLAENAATNLLSRQAEGIIYIGVHPRDVTGLLDAKGKPMVYTYCYAQHELSIQYNDEQASYDAMHYLISMGHKKIAIISGLMDSLPSRHRFNGYYKAITEFELPFNPQYIRVGDWGLQSGYQLTKELLELEDRPTAILIMNDVMAAGAMRAALEMGVSIPQDLSILGFDNREFSDFANPRLTTMELPLHEMGYNAMEALSQLIKGEQPTSDRSPLCKLLVRDSVAPPRS</sequence>
<dbReference type="SUPFAM" id="SSF53822">
    <property type="entry name" value="Periplasmic binding protein-like I"/>
    <property type="match status" value="1"/>
</dbReference>
<keyword evidence="4" id="KW-0804">Transcription</keyword>
<evidence type="ECO:0000259" key="5">
    <source>
        <dbReference type="PROSITE" id="PS50932"/>
    </source>
</evidence>
<dbReference type="Proteomes" id="UP000683139">
    <property type="component" value="Unassembled WGS sequence"/>
</dbReference>